<dbReference type="PANTHER" id="PTHR33747:SF1">
    <property type="entry name" value="ADENYLATE CYCLASE-ASSOCIATED CAP C-TERMINAL DOMAIN-CONTAINING PROTEIN"/>
    <property type="match status" value="1"/>
</dbReference>
<protein>
    <recommendedName>
        <fullName evidence="2">UPF0225 protein SAMN05216421_2150</fullName>
    </recommendedName>
</protein>
<dbReference type="SUPFAM" id="SSF54427">
    <property type="entry name" value="NTF2-like"/>
    <property type="match status" value="1"/>
</dbReference>
<keyword evidence="5" id="KW-1185">Reference proteome</keyword>
<dbReference type="SUPFAM" id="SSF103642">
    <property type="entry name" value="Sec-C motif"/>
    <property type="match status" value="1"/>
</dbReference>
<dbReference type="Pfam" id="PF02810">
    <property type="entry name" value="SEC-C"/>
    <property type="match status" value="2"/>
</dbReference>
<dbReference type="NCBIfam" id="NF001213">
    <property type="entry name" value="PRK00183.1"/>
    <property type="match status" value="1"/>
</dbReference>
<evidence type="ECO:0000313" key="5">
    <source>
        <dbReference type="Proteomes" id="UP000243207"/>
    </source>
</evidence>
<dbReference type="STRING" id="487184.SAMN05216421_2150"/>
<reference evidence="5" key="1">
    <citation type="submission" date="2016-10" db="EMBL/GenBank/DDBJ databases">
        <authorList>
            <person name="Varghese N."/>
            <person name="Submissions S."/>
        </authorList>
    </citation>
    <scope>NUCLEOTIDE SEQUENCE [LARGE SCALE GENOMIC DNA]</scope>
    <source>
        <strain evidence="5">NRRL B-51270</strain>
    </source>
</reference>
<dbReference type="Proteomes" id="UP000243207">
    <property type="component" value="Chromosome I"/>
</dbReference>
<sequence length="154" mass="17333">MNEVDACPCGSTETYQQCCQPLHGGAAAPTPERLMRSRYCAYTLGLINYLVATTLPAQQAELDREAMEQWSRESRWLGLEVEHADPPKGDRAQVTFVAHWADPGGRPHSHRECSDFLHRAGRWYFLDPNHALKTGRNEPCPCGSGRKFKQCCMP</sequence>
<name>A0A1H1UW71_9GAMM</name>
<dbReference type="OrthoDB" id="21421at2"/>
<dbReference type="InterPro" id="IPR048469">
    <property type="entry name" value="YchJ-like_M"/>
</dbReference>
<dbReference type="RefSeq" id="WP_093394363.1">
    <property type="nucleotide sequence ID" value="NZ_LT629736.1"/>
</dbReference>
<dbReference type="AlphaFoldDB" id="A0A1H1UW71"/>
<dbReference type="Gene3D" id="3.10.450.50">
    <property type="match status" value="1"/>
</dbReference>
<gene>
    <name evidence="4" type="ORF">SAMN05216421_2150</name>
</gene>
<evidence type="ECO:0000256" key="1">
    <source>
        <dbReference type="ARBA" id="ARBA00010839"/>
    </source>
</evidence>
<evidence type="ECO:0000259" key="3">
    <source>
        <dbReference type="Pfam" id="PF17775"/>
    </source>
</evidence>
<organism evidence="4 5">
    <name type="scientific">Halopseudomonas xinjiangensis</name>
    <dbReference type="NCBI Taxonomy" id="487184"/>
    <lineage>
        <taxon>Bacteria</taxon>
        <taxon>Pseudomonadati</taxon>
        <taxon>Pseudomonadota</taxon>
        <taxon>Gammaproteobacteria</taxon>
        <taxon>Pseudomonadales</taxon>
        <taxon>Pseudomonadaceae</taxon>
        <taxon>Halopseudomonas</taxon>
    </lineage>
</organism>
<dbReference type="NCBIfam" id="NF002449">
    <property type="entry name" value="PRK01617.1"/>
    <property type="match status" value="1"/>
</dbReference>
<feature type="domain" description="YchJ-like middle NTF2-like" evidence="3">
    <location>
        <begin position="30"/>
        <end position="127"/>
    </location>
</feature>
<dbReference type="InterPro" id="IPR032710">
    <property type="entry name" value="NTF2-like_dom_sf"/>
</dbReference>
<dbReference type="InterPro" id="IPR023006">
    <property type="entry name" value="YchJ-like"/>
</dbReference>
<evidence type="ECO:0000313" key="4">
    <source>
        <dbReference type="EMBL" id="SDS76570.1"/>
    </source>
</evidence>
<dbReference type="InterPro" id="IPR004027">
    <property type="entry name" value="SEC_C_motif"/>
</dbReference>
<dbReference type="Pfam" id="PF17775">
    <property type="entry name" value="YchJ_M-like"/>
    <property type="match status" value="1"/>
</dbReference>
<dbReference type="HAMAP" id="MF_00612">
    <property type="entry name" value="UPF0225"/>
    <property type="match status" value="1"/>
</dbReference>
<dbReference type="NCBIfam" id="NF002486">
    <property type="entry name" value="PRK01752.1"/>
    <property type="match status" value="1"/>
</dbReference>
<proteinExistence type="inferred from homology"/>
<dbReference type="PANTHER" id="PTHR33747">
    <property type="entry name" value="UPF0225 PROTEIN SCO1677"/>
    <property type="match status" value="1"/>
</dbReference>
<evidence type="ECO:0000256" key="2">
    <source>
        <dbReference type="HAMAP-Rule" id="MF_00612"/>
    </source>
</evidence>
<accession>A0A1H1UW71</accession>
<comment type="similarity">
    <text evidence="1 2">Belongs to the UPF0225 family.</text>
</comment>
<dbReference type="EMBL" id="LT629736">
    <property type="protein sequence ID" value="SDS76570.1"/>
    <property type="molecule type" value="Genomic_DNA"/>
</dbReference>